<organism evidence="4 5">
    <name type="scientific">Beauveria bassiana (strain ARSEF 2860)</name>
    <name type="common">White muscardine disease fungus</name>
    <name type="synonym">Tritirachium shiotae</name>
    <dbReference type="NCBI Taxonomy" id="655819"/>
    <lineage>
        <taxon>Eukaryota</taxon>
        <taxon>Fungi</taxon>
        <taxon>Dikarya</taxon>
        <taxon>Ascomycota</taxon>
        <taxon>Pezizomycotina</taxon>
        <taxon>Sordariomycetes</taxon>
        <taxon>Hypocreomycetidae</taxon>
        <taxon>Hypocreales</taxon>
        <taxon>Cordycipitaceae</taxon>
        <taxon>Beauveria</taxon>
    </lineage>
</organism>
<dbReference type="PROSITE" id="PS50127">
    <property type="entry name" value="UBC_2"/>
    <property type="match status" value="1"/>
</dbReference>
<dbReference type="OrthoDB" id="9973183at2759"/>
<keyword evidence="1" id="KW-0833">Ubl conjugation pathway</keyword>
<dbReference type="GeneID" id="19883155"/>
<evidence type="ECO:0000259" key="3">
    <source>
        <dbReference type="PROSITE" id="PS50127"/>
    </source>
</evidence>
<dbReference type="EMBL" id="JH725150">
    <property type="protein sequence ID" value="EJP70513.1"/>
    <property type="molecule type" value="Genomic_DNA"/>
</dbReference>
<sequence>MCVFYYHTNLCGHGATPVGSEPICHPALMPYHEIQHIEVGTNEFCGPCKQLDDLAKVERKEYLCTYTLDLPRMMKSIAVLRMCCHTPPPLFSPRTSLATAPPQSRGASSSSIAANPTATPTHHHHHHHHHRIKHYTMPSSSSRKDKTPTSSNVSKSSSKKDSSSGRTGARRLLKELETWRAEQPEERGIERLGPVSDESLMQWEAVINGHDVGHGYDGGRWLIAIEIPDEYPLKPPKMRFVTQIVHPNIALQNGEICLDLLKDAWTPTYSVLECVRAVRMLLSCPETDSPLNVDVAALLRGGDVVGTRRLVELWCSEDRGRYEGA</sequence>
<dbReference type="SMART" id="SM00212">
    <property type="entry name" value="UBCc"/>
    <property type="match status" value="1"/>
</dbReference>
<dbReference type="RefSeq" id="XP_008593462.1">
    <property type="nucleotide sequence ID" value="XM_008595240.1"/>
</dbReference>
<dbReference type="Pfam" id="PF00179">
    <property type="entry name" value="UQ_con"/>
    <property type="match status" value="1"/>
</dbReference>
<dbReference type="InterPro" id="IPR050113">
    <property type="entry name" value="Ub_conjugating_enzyme"/>
</dbReference>
<evidence type="ECO:0000313" key="5">
    <source>
        <dbReference type="Proteomes" id="UP000002762"/>
    </source>
</evidence>
<dbReference type="InterPro" id="IPR000608">
    <property type="entry name" value="UBC"/>
</dbReference>
<dbReference type="AlphaFoldDB" id="J5K270"/>
<dbReference type="STRING" id="655819.J5K270"/>
<feature type="compositionally biased region" description="Basic residues" evidence="2">
    <location>
        <begin position="121"/>
        <end position="134"/>
    </location>
</feature>
<dbReference type="Proteomes" id="UP000002762">
    <property type="component" value="Unassembled WGS sequence"/>
</dbReference>
<dbReference type="InterPro" id="IPR016135">
    <property type="entry name" value="UBQ-conjugating_enzyme/RWD"/>
</dbReference>
<feature type="region of interest" description="Disordered" evidence="2">
    <location>
        <begin position="94"/>
        <end position="169"/>
    </location>
</feature>
<name>J5K270_BEAB2</name>
<keyword evidence="5" id="KW-1185">Reference proteome</keyword>
<gene>
    <name evidence="4" type="ORF">BBA_00143</name>
</gene>
<dbReference type="SUPFAM" id="SSF54495">
    <property type="entry name" value="UBC-like"/>
    <property type="match status" value="1"/>
</dbReference>
<reference evidence="4 5" key="1">
    <citation type="journal article" date="2012" name="Sci. Rep.">
        <title>Genomic perspectives on the evolution of fungal entomopathogenicity in Beauveria bassiana.</title>
        <authorList>
            <person name="Xiao G."/>
            <person name="Ying S.H."/>
            <person name="Zheng P."/>
            <person name="Wang Z.L."/>
            <person name="Zhang S."/>
            <person name="Xie X.Q."/>
            <person name="Shang Y."/>
            <person name="St Leger R.J."/>
            <person name="Zhao G.P."/>
            <person name="Wang C."/>
            <person name="Feng M.G."/>
        </authorList>
    </citation>
    <scope>NUCLEOTIDE SEQUENCE [LARGE SCALE GENOMIC DNA]</scope>
    <source>
        <strain evidence="4 5">ARSEF 2860</strain>
    </source>
</reference>
<dbReference type="CDD" id="cd23812">
    <property type="entry name" value="UBCc_ScPEX4-like"/>
    <property type="match status" value="1"/>
</dbReference>
<accession>J5K270</accession>
<dbReference type="HOGENOM" id="CLU_855258_0_0_1"/>
<protein>
    <submittedName>
        <fullName evidence="4">Ubiquitin-conjugating enzyme</fullName>
    </submittedName>
</protein>
<dbReference type="Gene3D" id="3.10.110.10">
    <property type="entry name" value="Ubiquitin Conjugating Enzyme"/>
    <property type="match status" value="1"/>
</dbReference>
<feature type="domain" description="UBC core" evidence="3">
    <location>
        <begin position="167"/>
        <end position="320"/>
    </location>
</feature>
<evidence type="ECO:0000313" key="4">
    <source>
        <dbReference type="EMBL" id="EJP70513.1"/>
    </source>
</evidence>
<dbReference type="InParanoid" id="J5K270"/>
<evidence type="ECO:0000256" key="2">
    <source>
        <dbReference type="SAM" id="MobiDB-lite"/>
    </source>
</evidence>
<proteinExistence type="predicted"/>
<feature type="compositionally biased region" description="Polar residues" evidence="2">
    <location>
        <begin position="94"/>
        <end position="120"/>
    </location>
</feature>
<dbReference type="PANTHER" id="PTHR24067">
    <property type="entry name" value="UBIQUITIN-CONJUGATING ENZYME E2"/>
    <property type="match status" value="1"/>
</dbReference>
<evidence type="ECO:0000256" key="1">
    <source>
        <dbReference type="ARBA" id="ARBA00022786"/>
    </source>
</evidence>